<proteinExistence type="predicted"/>
<accession>A0A9X7W097</accession>
<evidence type="ECO:0000313" key="1">
    <source>
        <dbReference type="EMBL" id="QSO48373.1"/>
    </source>
</evidence>
<sequence>MGKLIDFPHREIQPAIDKETFLEMILSEEKREEVFRKFNEMDYVEEEFHVRSPLILDDDNTRPPR</sequence>
<protein>
    <submittedName>
        <fullName evidence="1">Uncharacterized protein</fullName>
    </submittedName>
</protein>
<keyword evidence="2" id="KW-1185">Reference proteome</keyword>
<dbReference type="Proteomes" id="UP000663505">
    <property type="component" value="Chromosome"/>
</dbReference>
<evidence type="ECO:0000313" key="2">
    <source>
        <dbReference type="Proteomes" id="UP000663505"/>
    </source>
</evidence>
<dbReference type="KEGG" id="afx:JZ786_05135"/>
<name>A0A9X7W097_9BACL</name>
<dbReference type="RefSeq" id="WP_206657708.1">
    <property type="nucleotide sequence ID" value="NZ_CP071182.1"/>
</dbReference>
<gene>
    <name evidence="1" type="ORF">JZ786_05135</name>
</gene>
<reference evidence="1 2" key="1">
    <citation type="submission" date="2021-02" db="EMBL/GenBank/DDBJ databases">
        <title>Alicyclobacillus curvatus sp. nov. and Alicyclobacillus mengziensis sp. nov., two acidophilic bacteria isolated from acid mine drainage.</title>
        <authorList>
            <person name="Huang Y."/>
        </authorList>
    </citation>
    <scope>NUCLEOTIDE SEQUENCE [LARGE SCALE GENOMIC DNA]</scope>
    <source>
        <strain evidence="1 2">S30H14</strain>
    </source>
</reference>
<dbReference type="EMBL" id="CP071182">
    <property type="protein sequence ID" value="QSO48373.1"/>
    <property type="molecule type" value="Genomic_DNA"/>
</dbReference>
<organism evidence="1 2">
    <name type="scientific">Alicyclobacillus mengziensis</name>
    <dbReference type="NCBI Taxonomy" id="2931921"/>
    <lineage>
        <taxon>Bacteria</taxon>
        <taxon>Bacillati</taxon>
        <taxon>Bacillota</taxon>
        <taxon>Bacilli</taxon>
        <taxon>Bacillales</taxon>
        <taxon>Alicyclobacillaceae</taxon>
        <taxon>Alicyclobacillus</taxon>
    </lineage>
</organism>
<dbReference type="AlphaFoldDB" id="A0A9X7W097"/>